<protein>
    <submittedName>
        <fullName evidence="2">Uncharacterized protein</fullName>
    </submittedName>
</protein>
<name>A0ABQ8JM11_DERPT</name>
<feature type="compositionally biased region" description="Basic and acidic residues" evidence="1">
    <location>
        <begin position="1"/>
        <end position="12"/>
    </location>
</feature>
<gene>
    <name evidence="2" type="ORF">DERP_003679</name>
</gene>
<feature type="compositionally biased region" description="Polar residues" evidence="1">
    <location>
        <begin position="16"/>
        <end position="25"/>
    </location>
</feature>
<keyword evidence="3" id="KW-1185">Reference proteome</keyword>
<reference evidence="2 3" key="2">
    <citation type="journal article" date="2022" name="Mol. Biol. Evol.">
        <title>Comparative Genomics Reveals Insights into the Divergent Evolution of Astigmatic Mites and Household Pest Adaptations.</title>
        <authorList>
            <person name="Xiong Q."/>
            <person name="Wan A.T."/>
            <person name="Liu X."/>
            <person name="Fung C.S."/>
            <person name="Xiao X."/>
            <person name="Malainual N."/>
            <person name="Hou J."/>
            <person name="Wang L."/>
            <person name="Wang M."/>
            <person name="Yang K.Y."/>
            <person name="Cui Y."/>
            <person name="Leung E.L."/>
            <person name="Nong W."/>
            <person name="Shin S.K."/>
            <person name="Au S.W."/>
            <person name="Jeong K.Y."/>
            <person name="Chew F.T."/>
            <person name="Hui J.H."/>
            <person name="Leung T.F."/>
            <person name="Tungtrongchitr A."/>
            <person name="Zhong N."/>
            <person name="Liu Z."/>
            <person name="Tsui S.K."/>
        </authorList>
    </citation>
    <scope>NUCLEOTIDE SEQUENCE [LARGE SCALE GENOMIC DNA]</scope>
    <source>
        <strain evidence="2">Derp</strain>
    </source>
</reference>
<accession>A0ABQ8JM11</accession>
<sequence>MDHDDDNKDDNMVVKTNQPTNQQSSWPSVMMMILYSFILFNQSGQGETIITTNLNHHQSSPDLKTECANNNNDYRHQ</sequence>
<proteinExistence type="predicted"/>
<comment type="caution">
    <text evidence="2">The sequence shown here is derived from an EMBL/GenBank/DDBJ whole genome shotgun (WGS) entry which is preliminary data.</text>
</comment>
<dbReference type="Proteomes" id="UP000887458">
    <property type="component" value="Unassembled WGS sequence"/>
</dbReference>
<reference evidence="2 3" key="1">
    <citation type="journal article" date="2018" name="J. Allergy Clin. Immunol.">
        <title>High-quality assembly of Dermatophagoides pteronyssinus genome and transcriptome reveals a wide range of novel allergens.</title>
        <authorList>
            <person name="Liu X.Y."/>
            <person name="Yang K.Y."/>
            <person name="Wang M.Q."/>
            <person name="Kwok J.S."/>
            <person name="Zeng X."/>
            <person name="Yang Z."/>
            <person name="Xiao X.J."/>
            <person name="Lau C.P."/>
            <person name="Li Y."/>
            <person name="Huang Z.M."/>
            <person name="Ba J.G."/>
            <person name="Yim A.K."/>
            <person name="Ouyang C.Y."/>
            <person name="Ngai S.M."/>
            <person name="Chan T.F."/>
            <person name="Leung E.L."/>
            <person name="Liu L."/>
            <person name="Liu Z.G."/>
            <person name="Tsui S.K."/>
        </authorList>
    </citation>
    <scope>NUCLEOTIDE SEQUENCE [LARGE SCALE GENOMIC DNA]</scope>
    <source>
        <strain evidence="2">Derp</strain>
    </source>
</reference>
<dbReference type="EMBL" id="NJHN03000032">
    <property type="protein sequence ID" value="KAH9423400.1"/>
    <property type="molecule type" value="Genomic_DNA"/>
</dbReference>
<evidence type="ECO:0000313" key="3">
    <source>
        <dbReference type="Proteomes" id="UP000887458"/>
    </source>
</evidence>
<evidence type="ECO:0000256" key="1">
    <source>
        <dbReference type="SAM" id="MobiDB-lite"/>
    </source>
</evidence>
<feature type="region of interest" description="Disordered" evidence="1">
    <location>
        <begin position="56"/>
        <end position="77"/>
    </location>
</feature>
<feature type="region of interest" description="Disordered" evidence="1">
    <location>
        <begin position="1"/>
        <end position="25"/>
    </location>
</feature>
<evidence type="ECO:0000313" key="2">
    <source>
        <dbReference type="EMBL" id="KAH9423400.1"/>
    </source>
</evidence>
<organism evidence="2 3">
    <name type="scientific">Dermatophagoides pteronyssinus</name>
    <name type="common">European house dust mite</name>
    <dbReference type="NCBI Taxonomy" id="6956"/>
    <lineage>
        <taxon>Eukaryota</taxon>
        <taxon>Metazoa</taxon>
        <taxon>Ecdysozoa</taxon>
        <taxon>Arthropoda</taxon>
        <taxon>Chelicerata</taxon>
        <taxon>Arachnida</taxon>
        <taxon>Acari</taxon>
        <taxon>Acariformes</taxon>
        <taxon>Sarcoptiformes</taxon>
        <taxon>Astigmata</taxon>
        <taxon>Psoroptidia</taxon>
        <taxon>Analgoidea</taxon>
        <taxon>Pyroglyphidae</taxon>
        <taxon>Dermatophagoidinae</taxon>
        <taxon>Dermatophagoides</taxon>
    </lineage>
</organism>